<dbReference type="InterPro" id="IPR001753">
    <property type="entry name" value="Enoyl-CoA_hydra/iso"/>
</dbReference>
<evidence type="ECO:0000256" key="2">
    <source>
        <dbReference type="RuleBase" id="RU003707"/>
    </source>
</evidence>
<dbReference type="Gene3D" id="3.90.226.10">
    <property type="entry name" value="2-enoyl-CoA Hydratase, Chain A, domain 1"/>
    <property type="match status" value="1"/>
</dbReference>
<evidence type="ECO:0000313" key="3">
    <source>
        <dbReference type="EMBL" id="SIT39196.1"/>
    </source>
</evidence>
<dbReference type="CDD" id="cd06558">
    <property type="entry name" value="crotonase-like"/>
    <property type="match status" value="1"/>
</dbReference>
<evidence type="ECO:0000256" key="1">
    <source>
        <dbReference type="ARBA" id="ARBA00005254"/>
    </source>
</evidence>
<evidence type="ECO:0000313" key="4">
    <source>
        <dbReference type="Proteomes" id="UP000195569"/>
    </source>
</evidence>
<keyword evidence="3" id="KW-0456">Lyase</keyword>
<keyword evidence="4" id="KW-1185">Reference proteome</keyword>
<dbReference type="PANTHER" id="PTHR43459">
    <property type="entry name" value="ENOYL-COA HYDRATASE"/>
    <property type="match status" value="1"/>
</dbReference>
<dbReference type="Proteomes" id="UP000195569">
    <property type="component" value="Unassembled WGS sequence"/>
</dbReference>
<dbReference type="PANTHER" id="PTHR43459:SF1">
    <property type="entry name" value="EG:BACN32G11.4 PROTEIN"/>
    <property type="match status" value="1"/>
</dbReference>
<dbReference type="RefSeq" id="WP_235850777.1">
    <property type="nucleotide sequence ID" value="NZ_CYGY02000021.1"/>
</dbReference>
<dbReference type="PROSITE" id="PS00166">
    <property type="entry name" value="ENOYL_COA_HYDRATASE"/>
    <property type="match status" value="1"/>
</dbReference>
<organism evidence="3 4">
    <name type="scientific">Paraburkholderia piptadeniae</name>
    <dbReference type="NCBI Taxonomy" id="1701573"/>
    <lineage>
        <taxon>Bacteria</taxon>
        <taxon>Pseudomonadati</taxon>
        <taxon>Pseudomonadota</taxon>
        <taxon>Betaproteobacteria</taxon>
        <taxon>Burkholderiales</taxon>
        <taxon>Burkholderiaceae</taxon>
        <taxon>Paraburkholderia</taxon>
    </lineage>
</organism>
<comment type="caution">
    <text evidence="3">The sequence shown here is derived from an EMBL/GenBank/DDBJ whole genome shotgun (WGS) entry which is preliminary data.</text>
</comment>
<accession>A0A1N7RVR2</accession>
<dbReference type="Gene3D" id="1.10.12.10">
    <property type="entry name" value="Lyase 2-enoyl-coa Hydratase, Chain A, domain 2"/>
    <property type="match status" value="1"/>
</dbReference>
<dbReference type="EMBL" id="CYGY02000021">
    <property type="protein sequence ID" value="SIT39196.1"/>
    <property type="molecule type" value="Genomic_DNA"/>
</dbReference>
<dbReference type="SUPFAM" id="SSF52096">
    <property type="entry name" value="ClpP/crotonase"/>
    <property type="match status" value="1"/>
</dbReference>
<proteinExistence type="inferred from homology"/>
<dbReference type="AlphaFoldDB" id="A0A1N7RVR2"/>
<dbReference type="InterPro" id="IPR018376">
    <property type="entry name" value="Enoyl-CoA_hyd/isom_CS"/>
</dbReference>
<gene>
    <name evidence="3" type="primary">fadB</name>
    <name evidence="3" type="ORF">BN2476_210086</name>
</gene>
<reference evidence="3" key="1">
    <citation type="submission" date="2016-12" db="EMBL/GenBank/DDBJ databases">
        <authorList>
            <person name="Moulin L."/>
        </authorList>
    </citation>
    <scope>NUCLEOTIDE SEQUENCE [LARGE SCALE GENOMIC DNA]</scope>
    <source>
        <strain evidence="3">STM 7183</strain>
    </source>
</reference>
<dbReference type="InterPro" id="IPR014748">
    <property type="entry name" value="Enoyl-CoA_hydra_C"/>
</dbReference>
<dbReference type="EC" id="4.2.1.17" evidence="3"/>
<dbReference type="Pfam" id="PF00378">
    <property type="entry name" value="ECH_1"/>
    <property type="match status" value="1"/>
</dbReference>
<dbReference type="InterPro" id="IPR029045">
    <property type="entry name" value="ClpP/crotonase-like_dom_sf"/>
</dbReference>
<sequence length="282" mass="29724">MTTINQSARGSAPEVATEVAPETAPILVRKAHGVAEIVLNRPASMNALTVDMARQLSAACAAIAADSATRAVVLRGAGKAFCVGADVRLFGHDMDSAPQISDQMIEALNEAVILLGEMPQPTIASLQGPVAGAGISLALACDMAIAARNVSLNAAYTRIGACVDVGISWHLPRIVGLRKATEILLRGDAIDAEEALRLGLVNALVQTDEIDAQTRALAQHFASGPTCAFRTVKQLLKRSFDNSLRAQLEDERRGFGVCVTTEDFREGVHAFLGKRAPRFAGS</sequence>
<protein>
    <submittedName>
        <fullName evidence="3">Enoyl-CoA hydratase</fullName>
        <ecNumber evidence="3">4.2.1.17</ecNumber>
    </submittedName>
</protein>
<dbReference type="GO" id="GO:0004300">
    <property type="term" value="F:enoyl-CoA hydratase activity"/>
    <property type="evidence" value="ECO:0007669"/>
    <property type="project" value="UniProtKB-EC"/>
</dbReference>
<name>A0A1N7RVR2_9BURK</name>
<comment type="similarity">
    <text evidence="1 2">Belongs to the enoyl-CoA hydratase/isomerase family.</text>
</comment>